<evidence type="ECO:0000256" key="2">
    <source>
        <dbReference type="ARBA" id="ARBA00001933"/>
    </source>
</evidence>
<dbReference type="CDD" id="cd04300">
    <property type="entry name" value="GT35_Glycogen_Phosphorylase"/>
    <property type="match status" value="1"/>
</dbReference>
<feature type="modified residue" description="N6-(pyridoxal phosphate)lysine" evidence="11">
    <location>
        <position position="672"/>
    </location>
</feature>
<keyword evidence="9 12" id="KW-0119">Carbohydrate metabolism</keyword>
<dbReference type="GO" id="GO:0008184">
    <property type="term" value="F:glycogen phosphorylase activity"/>
    <property type="evidence" value="ECO:0007669"/>
    <property type="project" value="InterPro"/>
</dbReference>
<dbReference type="GO" id="GO:0005737">
    <property type="term" value="C:cytoplasm"/>
    <property type="evidence" value="ECO:0007669"/>
    <property type="project" value="TreeGrafter"/>
</dbReference>
<evidence type="ECO:0000256" key="6">
    <source>
        <dbReference type="ARBA" id="ARBA00022676"/>
    </source>
</evidence>
<evidence type="ECO:0000256" key="3">
    <source>
        <dbReference type="ARBA" id="ARBA00006047"/>
    </source>
</evidence>
<evidence type="ECO:0000256" key="8">
    <source>
        <dbReference type="ARBA" id="ARBA00022898"/>
    </source>
</evidence>
<dbReference type="FunFam" id="3.40.50.2000:FF:000005">
    <property type="entry name" value="Alpha-1,4 glucan phosphorylase"/>
    <property type="match status" value="1"/>
</dbReference>
<evidence type="ECO:0000313" key="13">
    <source>
        <dbReference type="EMBL" id="EKV28396.1"/>
    </source>
</evidence>
<dbReference type="eggNOG" id="COG0058">
    <property type="taxonomic scope" value="Bacteria"/>
</dbReference>
<comment type="catalytic activity">
    <reaction evidence="1 12">
        <text>[(1-&gt;4)-alpha-D-glucosyl](n) + phosphate = [(1-&gt;4)-alpha-D-glucosyl](n-1) + alpha-D-glucose 1-phosphate</text>
        <dbReference type="Rhea" id="RHEA:41732"/>
        <dbReference type="Rhea" id="RHEA-COMP:9584"/>
        <dbReference type="Rhea" id="RHEA-COMP:9586"/>
        <dbReference type="ChEBI" id="CHEBI:15444"/>
        <dbReference type="ChEBI" id="CHEBI:43474"/>
        <dbReference type="ChEBI" id="CHEBI:58601"/>
        <dbReference type="EC" id="2.4.1.1"/>
    </reaction>
</comment>
<dbReference type="STRING" id="1238182.C882_0970"/>
<dbReference type="GO" id="GO:0030170">
    <property type="term" value="F:pyridoxal phosphate binding"/>
    <property type="evidence" value="ECO:0007669"/>
    <property type="project" value="InterPro"/>
</dbReference>
<dbReference type="EC" id="2.4.1.1" evidence="12"/>
<dbReference type="PIRSF" id="PIRSF000460">
    <property type="entry name" value="Pprylas_GlgP"/>
    <property type="match status" value="1"/>
</dbReference>
<proteinExistence type="inferred from homology"/>
<evidence type="ECO:0000256" key="7">
    <source>
        <dbReference type="ARBA" id="ARBA00022679"/>
    </source>
</evidence>
<dbReference type="InterPro" id="IPR000811">
    <property type="entry name" value="Glyco_trans_35"/>
</dbReference>
<evidence type="ECO:0000256" key="11">
    <source>
        <dbReference type="PIRSR" id="PIRSR000460-1"/>
    </source>
</evidence>
<dbReference type="RefSeq" id="WP_009541626.1">
    <property type="nucleotide sequence ID" value="NZ_ANHY01000016.1"/>
</dbReference>
<keyword evidence="5" id="KW-0321">Glycogen metabolism</keyword>
<dbReference type="EMBL" id="ANHY01000016">
    <property type="protein sequence ID" value="EKV28396.1"/>
    <property type="molecule type" value="Genomic_DNA"/>
</dbReference>
<keyword evidence="7 12" id="KW-0808">Transferase</keyword>
<comment type="caution">
    <text evidence="13">The sequence shown here is derived from an EMBL/GenBank/DDBJ whole genome shotgun (WGS) entry which is preliminary data.</text>
</comment>
<evidence type="ECO:0000256" key="1">
    <source>
        <dbReference type="ARBA" id="ARBA00001275"/>
    </source>
</evidence>
<evidence type="ECO:0000256" key="9">
    <source>
        <dbReference type="ARBA" id="ARBA00023277"/>
    </source>
</evidence>
<organism evidence="13 14">
    <name type="scientific">Caenispirillum salinarum AK4</name>
    <dbReference type="NCBI Taxonomy" id="1238182"/>
    <lineage>
        <taxon>Bacteria</taxon>
        <taxon>Pseudomonadati</taxon>
        <taxon>Pseudomonadota</taxon>
        <taxon>Alphaproteobacteria</taxon>
        <taxon>Rhodospirillales</taxon>
        <taxon>Novispirillaceae</taxon>
        <taxon>Caenispirillum</taxon>
    </lineage>
</organism>
<dbReference type="Gene3D" id="3.40.50.2000">
    <property type="entry name" value="Glycogen Phosphorylase B"/>
    <property type="match status" value="2"/>
</dbReference>
<dbReference type="PATRIC" id="fig|1238182.3.peg.3184"/>
<dbReference type="Proteomes" id="UP000009881">
    <property type="component" value="Unassembled WGS sequence"/>
</dbReference>
<keyword evidence="14" id="KW-1185">Reference proteome</keyword>
<dbReference type="AlphaFoldDB" id="K9HIF2"/>
<sequence>MTDRRRRSDTPSAAALPDREVRDVQRRLLDHLKHGIGKDAGDATPHDWYMVTARTVRDLLVETWIDSLRQADHSDAKRIYYLSLEFLIGRSLKANVLSTGVLDVTCAALAVLGQDLDAIAEQEPEAALGNGGLGRLAACFIDSMATVGIPGMGYGIHYHHGMFGQVIENGEQREMPENWLARGNPWEFARPEVAYPIRFGGHTVEYRDQDGRPRRHWEGGEEVIATAYDLPIPGFGAWTVNNIRLWDAKASKGFDLARFNRGDYIEAVREASASETIAQVLYPDDSTSQGKELRFKQEYFFAAASLRDILRRFLKRHGDLARLPEKVAVQLNDTHPSVAVPELMRLLMDEHRLPWGEAWEICVGTFAYTNHTLLPEALETWPVALFERLLPRHLEIIYEINARFLDDVRHRFPGEHDLARRVSLIAEEPEKRVRMAHLAFVGSHKVNGVARLHTDLMRAGIFSDLHRLFPDRIVNRTNGITPRRWLNQANPGLSGLITARIGEAWKTDLERLRELMPLAEEEGFRAAVMAEKREAKERLSRWLAHRISGPLDPSSLFDVQVKRIHEYKRQLLNVLHVIHRYNRLWAGDDVAPRTVLIAGKAAPGYAMAKAIIRLINDVADVINRDPATRDALKLVFVPDYNVSVAERIMPAADLSQQISTAGTEASGTGNMKLALNGALTIGTRDGANIEIAEEVGEENLFFFGLSAGDVERMTREGYDPKVFVASNPALARVLDMISDGYFSPSDPGRHRPIIESLTSGGDRYMLCADFAAYLEAQDKAERLFVDDPDDWTRRSILTIARMGKFSADGVVMDYAREIWGVQPTHPAGALHVA</sequence>
<keyword evidence="4" id="KW-0597">Phosphoprotein</keyword>
<evidence type="ECO:0000313" key="14">
    <source>
        <dbReference type="Proteomes" id="UP000009881"/>
    </source>
</evidence>
<name>K9HIF2_9PROT</name>
<dbReference type="PANTHER" id="PTHR11468:SF3">
    <property type="entry name" value="GLYCOGEN PHOSPHORYLASE, LIVER FORM"/>
    <property type="match status" value="1"/>
</dbReference>
<evidence type="ECO:0000256" key="12">
    <source>
        <dbReference type="RuleBase" id="RU000587"/>
    </source>
</evidence>
<evidence type="ECO:0000256" key="10">
    <source>
        <dbReference type="ARBA" id="ARBA00025174"/>
    </source>
</evidence>
<dbReference type="PANTHER" id="PTHR11468">
    <property type="entry name" value="GLYCOGEN PHOSPHORYLASE"/>
    <property type="match status" value="1"/>
</dbReference>
<dbReference type="PROSITE" id="PS00102">
    <property type="entry name" value="PHOSPHORYLASE"/>
    <property type="match status" value="1"/>
</dbReference>
<keyword evidence="6 12" id="KW-0328">Glycosyltransferase</keyword>
<evidence type="ECO:0000256" key="5">
    <source>
        <dbReference type="ARBA" id="ARBA00022600"/>
    </source>
</evidence>
<dbReference type="GO" id="GO:0005980">
    <property type="term" value="P:glycogen catabolic process"/>
    <property type="evidence" value="ECO:0007669"/>
    <property type="project" value="TreeGrafter"/>
</dbReference>
<keyword evidence="8 11" id="KW-0663">Pyridoxal phosphate</keyword>
<accession>K9HIF2</accession>
<comment type="function">
    <text evidence="10">Phosphorylase is an important allosteric enzyme in carbohydrate metabolism. Enzymes from different sources differ in their regulatory mechanisms and in their natural substrates. However, all known phosphorylases share catalytic and structural properties.</text>
</comment>
<dbReference type="InterPro" id="IPR011833">
    <property type="entry name" value="Glycg_phsphrylas"/>
</dbReference>
<gene>
    <name evidence="13" type="ORF">C882_0970</name>
</gene>
<comment type="function">
    <text evidence="12">Allosteric enzyme that catalyzes the rate-limiting step in glycogen catabolism, the phosphorolytic cleavage of glycogen to produce glucose-1-phosphate, and plays a central role in maintaining cellular and organismal glucose homeostasis.</text>
</comment>
<dbReference type="FunFam" id="3.40.50.2000:FF:000153">
    <property type="entry name" value="Alpha-1,4 glucan phosphorylase"/>
    <property type="match status" value="1"/>
</dbReference>
<dbReference type="SUPFAM" id="SSF53756">
    <property type="entry name" value="UDP-Glycosyltransferase/glycogen phosphorylase"/>
    <property type="match status" value="1"/>
</dbReference>
<comment type="similarity">
    <text evidence="3 12">Belongs to the glycogen phosphorylase family.</text>
</comment>
<comment type="cofactor">
    <cofactor evidence="2 12">
        <name>pyridoxal 5'-phosphate</name>
        <dbReference type="ChEBI" id="CHEBI:597326"/>
    </cofactor>
</comment>
<dbReference type="Pfam" id="PF00343">
    <property type="entry name" value="Phosphorylase"/>
    <property type="match status" value="1"/>
</dbReference>
<dbReference type="InterPro" id="IPR035090">
    <property type="entry name" value="Pyridoxal_P_attach_site"/>
</dbReference>
<protein>
    <recommendedName>
        <fullName evidence="12">Alpha-1,4 glucan phosphorylase</fullName>
        <ecNumber evidence="12">2.4.1.1</ecNumber>
    </recommendedName>
</protein>
<dbReference type="NCBIfam" id="TIGR02093">
    <property type="entry name" value="P_ylase"/>
    <property type="match status" value="1"/>
</dbReference>
<evidence type="ECO:0000256" key="4">
    <source>
        <dbReference type="ARBA" id="ARBA00022553"/>
    </source>
</evidence>
<reference evidence="13 14" key="1">
    <citation type="journal article" date="2013" name="Genome Announc.">
        <title>Draft Genome Sequence of an Alphaproteobacterium, Caenispirillum salinarum AK4(T), Isolated from a Solar Saltern.</title>
        <authorList>
            <person name="Khatri I."/>
            <person name="Singh A."/>
            <person name="Korpole S."/>
            <person name="Pinnaka A.K."/>
            <person name="Subramanian S."/>
        </authorList>
    </citation>
    <scope>NUCLEOTIDE SEQUENCE [LARGE SCALE GENOMIC DNA]</scope>
    <source>
        <strain evidence="13 14">AK4</strain>
    </source>
</reference>